<dbReference type="SUPFAM" id="SSF52402">
    <property type="entry name" value="Adenine nucleotide alpha hydrolases-like"/>
    <property type="match status" value="1"/>
</dbReference>
<dbReference type="InterPro" id="IPR001962">
    <property type="entry name" value="Asn_synthase"/>
</dbReference>
<evidence type="ECO:0000256" key="5">
    <source>
        <dbReference type="ARBA" id="ARBA00022840"/>
    </source>
</evidence>
<evidence type="ECO:0000256" key="7">
    <source>
        <dbReference type="ARBA" id="ARBA00022962"/>
    </source>
</evidence>
<evidence type="ECO:0000256" key="9">
    <source>
        <dbReference type="PIRSR" id="PIRSR001589-1"/>
    </source>
</evidence>
<feature type="site" description="Important for beta-aspartyl-AMP intermediate formation" evidence="11">
    <location>
        <position position="379"/>
    </location>
</feature>
<protein>
    <recommendedName>
        <fullName evidence="3">asparagine synthase (glutamine-hydrolyzing)</fullName>
        <ecNumber evidence="3">6.3.5.4</ecNumber>
    </recommendedName>
</protein>
<keyword evidence="9" id="KW-0028">Amino-acid biosynthesis</keyword>
<dbReference type="Pfam" id="PF13537">
    <property type="entry name" value="GATase_7"/>
    <property type="match status" value="1"/>
</dbReference>
<keyword evidence="14" id="KW-1185">Reference proteome</keyword>
<dbReference type="SUPFAM" id="SSF56235">
    <property type="entry name" value="N-terminal nucleophile aminohydrolases (Ntn hydrolases)"/>
    <property type="match status" value="1"/>
</dbReference>
<organism evidence="13 14">
    <name type="scientific">Maledivibacter halophilus</name>
    <dbReference type="NCBI Taxonomy" id="36842"/>
    <lineage>
        <taxon>Bacteria</taxon>
        <taxon>Bacillati</taxon>
        <taxon>Bacillota</taxon>
        <taxon>Clostridia</taxon>
        <taxon>Peptostreptococcales</taxon>
        <taxon>Caminicellaceae</taxon>
        <taxon>Maledivibacter</taxon>
    </lineage>
</organism>
<dbReference type="STRING" id="36842.SAMN02194393_00042"/>
<feature type="binding site" evidence="10">
    <location>
        <position position="102"/>
    </location>
    <ligand>
        <name>L-glutamine</name>
        <dbReference type="ChEBI" id="CHEBI:58359"/>
    </ligand>
</feature>
<sequence length="613" mass="71116">MCGIAGWIDSKRNISSQIKVVEDMVRSLYNRGPDNLGIYRSKNVLFGHRRLIVVDPEGGIQPMTIKIEDREYVIVYNGELYNTDEIRNRLIDKGHRFKSYSDTEVLLTSYIEWGEDCLKYINGIFAFCIWDEKNRKAFLARDPLGVKPLFYTHKGNSFVFASEIKALLKHPEISPIVDEVGLLEIFGLGPARSLGSGVFKDIKEIPPAHSIIYDPKGIKIRKYWELEAKPHLENMETTIERVRELVVDSIERQSISDVPVCTFLSGGLDSSAISAIVAEKFKRQEKGQLNTFSINYEENEKYFKPNEFQPDSDEYWVKKVESYIGSNHQSIILNNTDLAKALKNAVLARDLPGMGDIDSSLYLFCKEVKKKATVALSGECADEVFGGYPWYTRKEDLKINAFPWSKSIKERKKILAEDLKKLPLEEFVKSKYEETIKEVPKLKGESKEDERMRELFYLNIKWFMVTLLNRKDRMSMANSLEVRVPFADYRIVEYAYNIPAYMKLCDNREKGLLRRALRGILPDDIIYRKKNPFPKTHNPQYTIEVQKIIKNILKNKNNSILQLVDKKEIKRIIDTEGKDFKKPWFGQLMTGPQVIAYLIQLDYWLKEYKVILK</sequence>
<proteinExistence type="inferred from homology"/>
<evidence type="ECO:0000256" key="11">
    <source>
        <dbReference type="PIRSR" id="PIRSR001589-3"/>
    </source>
</evidence>
<dbReference type="GO" id="GO:0004066">
    <property type="term" value="F:asparagine synthase (glutamine-hydrolyzing) activity"/>
    <property type="evidence" value="ECO:0007669"/>
    <property type="project" value="UniProtKB-EC"/>
</dbReference>
<evidence type="ECO:0000259" key="12">
    <source>
        <dbReference type="PROSITE" id="PS51278"/>
    </source>
</evidence>
<keyword evidence="4 10" id="KW-0547">Nucleotide-binding</keyword>
<dbReference type="EMBL" id="FUZT01000001">
    <property type="protein sequence ID" value="SKC35471.1"/>
    <property type="molecule type" value="Genomic_DNA"/>
</dbReference>
<dbReference type="PIRSF" id="PIRSF001589">
    <property type="entry name" value="Asn_synthetase_glu-h"/>
    <property type="match status" value="1"/>
</dbReference>
<dbReference type="CDD" id="cd01991">
    <property type="entry name" value="Asn_synthase_B_C"/>
    <property type="match status" value="1"/>
</dbReference>
<comment type="similarity">
    <text evidence="2">Belongs to the asparagine synthetase family.</text>
</comment>
<dbReference type="GO" id="GO:0005829">
    <property type="term" value="C:cytosol"/>
    <property type="evidence" value="ECO:0007669"/>
    <property type="project" value="TreeGrafter"/>
</dbReference>
<evidence type="ECO:0000256" key="8">
    <source>
        <dbReference type="ARBA" id="ARBA00048741"/>
    </source>
</evidence>
<dbReference type="Proteomes" id="UP000190285">
    <property type="component" value="Unassembled WGS sequence"/>
</dbReference>
<feature type="domain" description="Glutamine amidotransferase type-2" evidence="12">
    <location>
        <begin position="2"/>
        <end position="216"/>
    </location>
</feature>
<dbReference type="InterPro" id="IPR051786">
    <property type="entry name" value="ASN_synthetase/amidase"/>
</dbReference>
<evidence type="ECO:0000313" key="14">
    <source>
        <dbReference type="Proteomes" id="UP000190285"/>
    </source>
</evidence>
<feature type="active site" description="For GATase activity" evidence="9">
    <location>
        <position position="2"/>
    </location>
</feature>
<dbReference type="InterPro" id="IPR033738">
    <property type="entry name" value="AsnB_N"/>
</dbReference>
<keyword evidence="5 10" id="KW-0067">ATP-binding</keyword>
<evidence type="ECO:0000256" key="1">
    <source>
        <dbReference type="ARBA" id="ARBA00005187"/>
    </source>
</evidence>
<dbReference type="PANTHER" id="PTHR43284:SF1">
    <property type="entry name" value="ASPARAGINE SYNTHETASE"/>
    <property type="match status" value="1"/>
</dbReference>
<evidence type="ECO:0000256" key="2">
    <source>
        <dbReference type="ARBA" id="ARBA00005752"/>
    </source>
</evidence>
<dbReference type="InterPro" id="IPR029055">
    <property type="entry name" value="Ntn_hydrolases_N"/>
</dbReference>
<evidence type="ECO:0000256" key="4">
    <source>
        <dbReference type="ARBA" id="ARBA00022741"/>
    </source>
</evidence>
<dbReference type="AlphaFoldDB" id="A0A1T5I8G3"/>
<dbReference type="NCBIfam" id="TIGR01536">
    <property type="entry name" value="asn_synth_AEB"/>
    <property type="match status" value="1"/>
</dbReference>
<name>A0A1T5I8G3_9FIRM</name>
<dbReference type="PROSITE" id="PS51278">
    <property type="entry name" value="GATASE_TYPE_2"/>
    <property type="match status" value="1"/>
</dbReference>
<dbReference type="OrthoDB" id="9763290at2"/>
<dbReference type="PANTHER" id="PTHR43284">
    <property type="entry name" value="ASPARAGINE SYNTHETASE (GLUTAMINE-HYDROLYZING)"/>
    <property type="match status" value="1"/>
</dbReference>
<dbReference type="Gene3D" id="3.60.20.10">
    <property type="entry name" value="Glutamine Phosphoribosylpyrophosphate, subunit 1, domain 1"/>
    <property type="match status" value="1"/>
</dbReference>
<keyword evidence="7 9" id="KW-0315">Glutamine amidotransferase</keyword>
<dbReference type="RefSeq" id="WP_079488460.1">
    <property type="nucleotide sequence ID" value="NZ_FUZT01000001.1"/>
</dbReference>
<dbReference type="CDD" id="cd00712">
    <property type="entry name" value="AsnB"/>
    <property type="match status" value="1"/>
</dbReference>
<dbReference type="GO" id="GO:0005524">
    <property type="term" value="F:ATP binding"/>
    <property type="evidence" value="ECO:0007669"/>
    <property type="project" value="UniProtKB-KW"/>
</dbReference>
<dbReference type="Gene3D" id="3.40.50.620">
    <property type="entry name" value="HUPs"/>
    <property type="match status" value="1"/>
</dbReference>
<dbReference type="Pfam" id="PF00733">
    <property type="entry name" value="Asn_synthase"/>
    <property type="match status" value="1"/>
</dbReference>
<evidence type="ECO:0000256" key="3">
    <source>
        <dbReference type="ARBA" id="ARBA00012737"/>
    </source>
</evidence>
<reference evidence="13 14" key="1">
    <citation type="submission" date="2017-02" db="EMBL/GenBank/DDBJ databases">
        <authorList>
            <person name="Peterson S.W."/>
        </authorList>
    </citation>
    <scope>NUCLEOTIDE SEQUENCE [LARGE SCALE GENOMIC DNA]</scope>
    <source>
        <strain evidence="13 14">M1</strain>
    </source>
</reference>
<accession>A0A1T5I8G3</accession>
<comment type="pathway">
    <text evidence="1">Amino-acid biosynthesis; L-asparagine biosynthesis; L-asparagine from L-aspartate (L-Gln route): step 1/1.</text>
</comment>
<dbReference type="InterPro" id="IPR014729">
    <property type="entry name" value="Rossmann-like_a/b/a_fold"/>
</dbReference>
<dbReference type="InterPro" id="IPR017932">
    <property type="entry name" value="GATase_2_dom"/>
</dbReference>
<keyword evidence="6 9" id="KW-0061">Asparagine biosynthesis</keyword>
<dbReference type="InterPro" id="IPR006426">
    <property type="entry name" value="Asn_synth_AEB"/>
</dbReference>
<gene>
    <name evidence="13" type="ORF">SAMN02194393_00042</name>
</gene>
<feature type="binding site" evidence="10">
    <location>
        <begin position="377"/>
        <end position="378"/>
    </location>
    <ligand>
        <name>ATP</name>
        <dbReference type="ChEBI" id="CHEBI:30616"/>
    </ligand>
</feature>
<evidence type="ECO:0000256" key="10">
    <source>
        <dbReference type="PIRSR" id="PIRSR001589-2"/>
    </source>
</evidence>
<comment type="catalytic activity">
    <reaction evidence="8">
        <text>L-aspartate + L-glutamine + ATP + H2O = L-asparagine + L-glutamate + AMP + diphosphate + H(+)</text>
        <dbReference type="Rhea" id="RHEA:12228"/>
        <dbReference type="ChEBI" id="CHEBI:15377"/>
        <dbReference type="ChEBI" id="CHEBI:15378"/>
        <dbReference type="ChEBI" id="CHEBI:29985"/>
        <dbReference type="ChEBI" id="CHEBI:29991"/>
        <dbReference type="ChEBI" id="CHEBI:30616"/>
        <dbReference type="ChEBI" id="CHEBI:33019"/>
        <dbReference type="ChEBI" id="CHEBI:58048"/>
        <dbReference type="ChEBI" id="CHEBI:58359"/>
        <dbReference type="ChEBI" id="CHEBI:456215"/>
        <dbReference type="EC" id="6.3.5.4"/>
    </reaction>
</comment>
<feature type="binding site" evidence="10">
    <location>
        <position position="294"/>
    </location>
    <ligand>
        <name>ATP</name>
        <dbReference type="ChEBI" id="CHEBI:30616"/>
    </ligand>
</feature>
<evidence type="ECO:0000313" key="13">
    <source>
        <dbReference type="EMBL" id="SKC35471.1"/>
    </source>
</evidence>
<dbReference type="GO" id="GO:0006529">
    <property type="term" value="P:asparagine biosynthetic process"/>
    <property type="evidence" value="ECO:0007669"/>
    <property type="project" value="UniProtKB-KW"/>
</dbReference>
<evidence type="ECO:0000256" key="6">
    <source>
        <dbReference type="ARBA" id="ARBA00022888"/>
    </source>
</evidence>
<dbReference type="EC" id="6.3.5.4" evidence="3"/>